<evidence type="ECO:0000256" key="1">
    <source>
        <dbReference type="SAM" id="Phobius"/>
    </source>
</evidence>
<proteinExistence type="predicted"/>
<dbReference type="KEGG" id="ned:HUN01_20335"/>
<keyword evidence="1" id="KW-0472">Membrane</keyword>
<name>A0A7D7QAF3_9NOSO</name>
<accession>A0A7D7QAF3</accession>
<evidence type="ECO:0000313" key="2">
    <source>
        <dbReference type="EMBL" id="QMS89815.1"/>
    </source>
</evidence>
<evidence type="ECO:0000313" key="3">
    <source>
        <dbReference type="Proteomes" id="UP000514713"/>
    </source>
</evidence>
<feature type="transmembrane region" description="Helical" evidence="1">
    <location>
        <begin position="96"/>
        <end position="119"/>
    </location>
</feature>
<dbReference type="EMBL" id="CP054698">
    <property type="protein sequence ID" value="QMS89815.1"/>
    <property type="molecule type" value="Genomic_DNA"/>
</dbReference>
<keyword evidence="3" id="KW-1185">Reference proteome</keyword>
<protein>
    <submittedName>
        <fullName evidence="2">Uncharacterized protein</fullName>
    </submittedName>
</protein>
<sequence>MKINTKLVVAATSLTLSIAVVLIPSEESMANILAVDQYNHSVSNHLVKYPHEISQQLMVVKPVTFNYVSGNLIIEKYNFLPCYNQERSPFISSIELLMRLLIIGSFGSVGIAGYSSFVERYFQIINKDLKIIYYSIFLLLSLQIIGSVIVLMSSPTSSIASTIHPSSSCILGKP</sequence>
<gene>
    <name evidence="2" type="ORF">HUN01_20335</name>
</gene>
<keyword evidence="1" id="KW-1133">Transmembrane helix</keyword>
<keyword evidence="1" id="KW-0812">Transmembrane</keyword>
<dbReference type="AlphaFoldDB" id="A0A7D7QAF3"/>
<dbReference type="Proteomes" id="UP000514713">
    <property type="component" value="Chromosome"/>
</dbReference>
<organism evidence="2 3">
    <name type="scientific">Nostoc edaphicum CCNP1411</name>
    <dbReference type="NCBI Taxonomy" id="1472755"/>
    <lineage>
        <taxon>Bacteria</taxon>
        <taxon>Bacillati</taxon>
        <taxon>Cyanobacteriota</taxon>
        <taxon>Cyanophyceae</taxon>
        <taxon>Nostocales</taxon>
        <taxon>Nostocaceae</taxon>
        <taxon>Nostoc</taxon>
    </lineage>
</organism>
<dbReference type="RefSeq" id="WP_181927713.1">
    <property type="nucleotide sequence ID" value="NZ_CP054698.1"/>
</dbReference>
<feature type="transmembrane region" description="Helical" evidence="1">
    <location>
        <begin position="131"/>
        <end position="152"/>
    </location>
</feature>
<reference evidence="3" key="1">
    <citation type="submission" date="2020-06" db="EMBL/GenBank/DDBJ databases">
        <title>Nostoc edaphicum CCNP1411 genome.</title>
        <authorList>
            <person name="Fidor A."/>
            <person name="Grabski M."/>
            <person name="Gawor J."/>
            <person name="Gromadka R."/>
            <person name="Wegrzyn G."/>
            <person name="Mazur-Marzec H."/>
        </authorList>
    </citation>
    <scope>NUCLEOTIDE SEQUENCE [LARGE SCALE GENOMIC DNA]</scope>
    <source>
        <strain evidence="3">CCNP1411</strain>
    </source>
</reference>